<gene>
    <name evidence="1" type="ORF">GLP33_17210</name>
</gene>
<evidence type="ECO:0000313" key="2">
    <source>
        <dbReference type="Proteomes" id="UP000813876"/>
    </source>
</evidence>
<evidence type="ECO:0000313" key="1">
    <source>
        <dbReference type="EMBL" id="MCF2303473.1"/>
    </source>
</evidence>
<comment type="caution">
    <text evidence="1">The sequence shown here is derived from an EMBL/GenBank/DDBJ whole genome shotgun (WGS) entry which is preliminary data.</text>
</comment>
<dbReference type="EMBL" id="WMCP01000026">
    <property type="protein sequence ID" value="MCF2303473.1"/>
    <property type="molecule type" value="Genomic_DNA"/>
</dbReference>
<dbReference type="Proteomes" id="UP000813876">
    <property type="component" value="Unassembled WGS sequence"/>
</dbReference>
<dbReference type="AlphaFoldDB" id="A0AAW4ZYA6"/>
<name>A0AAW4ZYA6_PHOPO</name>
<organism evidence="1 2">
    <name type="scientific">Photobacterium phosphoreum</name>
    <dbReference type="NCBI Taxonomy" id="659"/>
    <lineage>
        <taxon>Bacteria</taxon>
        <taxon>Pseudomonadati</taxon>
        <taxon>Pseudomonadota</taxon>
        <taxon>Gammaproteobacteria</taxon>
        <taxon>Vibrionales</taxon>
        <taxon>Vibrionaceae</taxon>
        <taxon>Photobacterium</taxon>
    </lineage>
</organism>
<proteinExistence type="predicted"/>
<accession>A0AAW4ZYA6</accession>
<dbReference type="RefSeq" id="WP_232581627.1">
    <property type="nucleotide sequence ID" value="NZ_WMCP01000026.1"/>
</dbReference>
<protein>
    <submittedName>
        <fullName evidence="1">Uncharacterized protein</fullName>
    </submittedName>
</protein>
<reference evidence="1" key="1">
    <citation type="submission" date="2019-11" db="EMBL/GenBank/DDBJ databases">
        <title>Comparative genomics of photobacteria reveal adaptation to distinct habitats.</title>
        <authorList>
            <person name="Fuertes-Perez S."/>
            <person name="Hilgarth M."/>
            <person name="Vogel R.F."/>
        </authorList>
    </citation>
    <scope>NUCLEOTIDE SEQUENCE</scope>
    <source>
        <strain evidence="1">TMW2.2145</strain>
    </source>
</reference>
<sequence length="144" mass="16340">MYTEFLTRLENPAYLIELARKTALMSNDATAHIAVEIEDEAPIIAYVVNPIDGERYTILKLDHDKLKKGDSIIEIHEDGSSFNTVWGGAVTGSELGYVLAESCLYASDVCVDSIIEFANYPDIEAREVFREEWIKFYLEVCFDF</sequence>